<dbReference type="EMBL" id="BTSX01000004">
    <property type="protein sequence ID" value="GMS95565.1"/>
    <property type="molecule type" value="Genomic_DNA"/>
</dbReference>
<feature type="transmembrane region" description="Helical" evidence="1">
    <location>
        <begin position="98"/>
        <end position="120"/>
    </location>
</feature>
<feature type="non-terminal residue" evidence="2">
    <location>
        <position position="1"/>
    </location>
</feature>
<protein>
    <recommendedName>
        <fullName evidence="4">G protein-coupled receptor</fullName>
    </recommendedName>
</protein>
<keyword evidence="1" id="KW-1133">Transmembrane helix</keyword>
<keyword evidence="1" id="KW-0472">Membrane</keyword>
<proteinExistence type="predicted"/>
<evidence type="ECO:0008006" key="4">
    <source>
        <dbReference type="Google" id="ProtNLM"/>
    </source>
</evidence>
<organism evidence="2 3">
    <name type="scientific">Pristionchus entomophagus</name>
    <dbReference type="NCBI Taxonomy" id="358040"/>
    <lineage>
        <taxon>Eukaryota</taxon>
        <taxon>Metazoa</taxon>
        <taxon>Ecdysozoa</taxon>
        <taxon>Nematoda</taxon>
        <taxon>Chromadorea</taxon>
        <taxon>Rhabditida</taxon>
        <taxon>Rhabditina</taxon>
        <taxon>Diplogasteromorpha</taxon>
        <taxon>Diplogasteroidea</taxon>
        <taxon>Neodiplogasteridae</taxon>
        <taxon>Pristionchus</taxon>
    </lineage>
</organism>
<name>A0AAV5TMR0_9BILA</name>
<reference evidence="2" key="1">
    <citation type="submission" date="2023-10" db="EMBL/GenBank/DDBJ databases">
        <title>Genome assembly of Pristionchus species.</title>
        <authorList>
            <person name="Yoshida K."/>
            <person name="Sommer R.J."/>
        </authorList>
    </citation>
    <scope>NUCLEOTIDE SEQUENCE</scope>
    <source>
        <strain evidence="2">RS0144</strain>
    </source>
</reference>
<sequence length="133" mass="15344">GAIGLYLVMCSQSFTILSFMFLFRFAKIRSPTLLGHLSNRQVVLKIALAISISSLFFYSLPAFFFRPDAIAVDLISDFVRLVYNQGRDFAFEMSISCYWFFLGFFFLIFNRLVWATLPLFSSLSHTSSLNRLF</sequence>
<evidence type="ECO:0000313" key="3">
    <source>
        <dbReference type="Proteomes" id="UP001432027"/>
    </source>
</evidence>
<accession>A0AAV5TMR0</accession>
<evidence type="ECO:0000313" key="2">
    <source>
        <dbReference type="EMBL" id="GMS95565.1"/>
    </source>
</evidence>
<feature type="transmembrane region" description="Helical" evidence="1">
    <location>
        <begin position="46"/>
        <end position="65"/>
    </location>
</feature>
<gene>
    <name evidence="2" type="ORF">PENTCL1PPCAC_17740</name>
</gene>
<keyword evidence="3" id="KW-1185">Reference proteome</keyword>
<dbReference type="AlphaFoldDB" id="A0AAV5TMR0"/>
<dbReference type="Proteomes" id="UP001432027">
    <property type="component" value="Unassembled WGS sequence"/>
</dbReference>
<feature type="non-terminal residue" evidence="2">
    <location>
        <position position="133"/>
    </location>
</feature>
<feature type="transmembrane region" description="Helical" evidence="1">
    <location>
        <begin position="6"/>
        <end position="25"/>
    </location>
</feature>
<evidence type="ECO:0000256" key="1">
    <source>
        <dbReference type="SAM" id="Phobius"/>
    </source>
</evidence>
<keyword evidence="1" id="KW-0812">Transmembrane</keyword>
<comment type="caution">
    <text evidence="2">The sequence shown here is derived from an EMBL/GenBank/DDBJ whole genome shotgun (WGS) entry which is preliminary data.</text>
</comment>